<dbReference type="EMBL" id="MN740315">
    <property type="protein sequence ID" value="QHT99776.1"/>
    <property type="molecule type" value="Genomic_DNA"/>
</dbReference>
<protein>
    <submittedName>
        <fullName evidence="1">Uncharacterized protein</fullName>
    </submittedName>
</protein>
<dbReference type="AlphaFoldDB" id="A0A6C0J584"/>
<name>A0A6C0J584_9ZZZZ</name>
<reference evidence="1" key="1">
    <citation type="journal article" date="2020" name="Nature">
        <title>Giant virus diversity and host interactions through global metagenomics.</title>
        <authorList>
            <person name="Schulz F."/>
            <person name="Roux S."/>
            <person name="Paez-Espino D."/>
            <person name="Jungbluth S."/>
            <person name="Walsh D.A."/>
            <person name="Denef V.J."/>
            <person name="McMahon K.D."/>
            <person name="Konstantinidis K.T."/>
            <person name="Eloe-Fadrosh E.A."/>
            <person name="Kyrpides N.C."/>
            <person name="Woyke T."/>
        </authorList>
    </citation>
    <scope>NUCLEOTIDE SEQUENCE</scope>
    <source>
        <strain evidence="1">GVMAG-M-3300025727-45</strain>
    </source>
</reference>
<sequence length="183" mass="21808">MEIINRPKEVTRNKLLVIKSKEDELMDTLVNFFKLESNLDVMIPILKGETKISLRLIDYFVTNYSKFNNTKYEIRRVRNGKMISNLFFVHTYYKAQLKSYSKKLFDPFCRRSRIWLEYDNNKSIHTTIGQLNFFRWAIENHIIEYIEKNYDNITAQMNEKSNVNVSASKLISGHKCIITLTFD</sequence>
<accession>A0A6C0J584</accession>
<organism evidence="1">
    <name type="scientific">viral metagenome</name>
    <dbReference type="NCBI Taxonomy" id="1070528"/>
    <lineage>
        <taxon>unclassified sequences</taxon>
        <taxon>metagenomes</taxon>
        <taxon>organismal metagenomes</taxon>
    </lineage>
</organism>
<proteinExistence type="predicted"/>
<dbReference type="Pfam" id="PF23827">
    <property type="entry name" value="DUF7197"/>
    <property type="match status" value="1"/>
</dbReference>
<evidence type="ECO:0000313" key="1">
    <source>
        <dbReference type="EMBL" id="QHT99776.1"/>
    </source>
</evidence>
<dbReference type="InterPro" id="IPR055621">
    <property type="entry name" value="DUF7197"/>
</dbReference>